<sequence length="75" mass="8886">MGQDPQTKDDIRKTWNDLWGKVRAHQKKGLWRAIAKEVRTLEVYSQQSTQCRKRWEDLRRWALMTAEAQLGTASQ</sequence>
<organism evidence="2 3">
    <name type="scientific">Pleurodeles waltl</name>
    <name type="common">Iberian ribbed newt</name>
    <dbReference type="NCBI Taxonomy" id="8319"/>
    <lineage>
        <taxon>Eukaryota</taxon>
        <taxon>Metazoa</taxon>
        <taxon>Chordata</taxon>
        <taxon>Craniata</taxon>
        <taxon>Vertebrata</taxon>
        <taxon>Euteleostomi</taxon>
        <taxon>Amphibia</taxon>
        <taxon>Batrachia</taxon>
        <taxon>Caudata</taxon>
        <taxon>Salamandroidea</taxon>
        <taxon>Salamandridae</taxon>
        <taxon>Pleurodelinae</taxon>
        <taxon>Pleurodeles</taxon>
    </lineage>
</organism>
<keyword evidence="3" id="KW-1185">Reference proteome</keyword>
<proteinExistence type="predicted"/>
<protein>
    <recommendedName>
        <fullName evidence="1">Myb/SANT-like DNA-binding domain-containing protein</fullName>
    </recommendedName>
</protein>
<dbReference type="InterPro" id="IPR044822">
    <property type="entry name" value="Myb_DNA-bind_4"/>
</dbReference>
<dbReference type="EMBL" id="JANPWB010000008">
    <property type="protein sequence ID" value="KAJ1161908.1"/>
    <property type="molecule type" value="Genomic_DNA"/>
</dbReference>
<evidence type="ECO:0000259" key="1">
    <source>
        <dbReference type="Pfam" id="PF13837"/>
    </source>
</evidence>
<reference evidence="2" key="1">
    <citation type="journal article" date="2022" name="bioRxiv">
        <title>Sequencing and chromosome-scale assembly of the giantPleurodeles waltlgenome.</title>
        <authorList>
            <person name="Brown T."/>
            <person name="Elewa A."/>
            <person name="Iarovenko S."/>
            <person name="Subramanian E."/>
            <person name="Araus A.J."/>
            <person name="Petzold A."/>
            <person name="Susuki M."/>
            <person name="Suzuki K.-i.T."/>
            <person name="Hayashi T."/>
            <person name="Toyoda A."/>
            <person name="Oliveira C."/>
            <person name="Osipova E."/>
            <person name="Leigh N.D."/>
            <person name="Simon A."/>
            <person name="Yun M.H."/>
        </authorList>
    </citation>
    <scope>NUCLEOTIDE SEQUENCE</scope>
    <source>
        <strain evidence="2">20211129_DDA</strain>
        <tissue evidence="2">Liver</tissue>
    </source>
</reference>
<comment type="caution">
    <text evidence="2">The sequence shown here is derived from an EMBL/GenBank/DDBJ whole genome shotgun (WGS) entry which is preliminary data.</text>
</comment>
<feature type="domain" description="Myb/SANT-like DNA-binding" evidence="1">
    <location>
        <begin position="16"/>
        <end position="61"/>
    </location>
</feature>
<dbReference type="Proteomes" id="UP001066276">
    <property type="component" value="Chromosome 4_2"/>
</dbReference>
<gene>
    <name evidence="2" type="ORF">NDU88_002388</name>
</gene>
<name>A0AAV7SF33_PLEWA</name>
<dbReference type="AlphaFoldDB" id="A0AAV7SF33"/>
<dbReference type="Pfam" id="PF13837">
    <property type="entry name" value="Myb_DNA-bind_4"/>
    <property type="match status" value="1"/>
</dbReference>
<evidence type="ECO:0000313" key="2">
    <source>
        <dbReference type="EMBL" id="KAJ1161908.1"/>
    </source>
</evidence>
<accession>A0AAV7SF33</accession>
<evidence type="ECO:0000313" key="3">
    <source>
        <dbReference type="Proteomes" id="UP001066276"/>
    </source>
</evidence>